<evidence type="ECO:0000313" key="6">
    <source>
        <dbReference type="Proteomes" id="UP000289411"/>
    </source>
</evidence>
<feature type="modified residue" description="4-aspartylphosphate" evidence="2">
    <location>
        <position position="110"/>
    </location>
</feature>
<evidence type="ECO:0000256" key="2">
    <source>
        <dbReference type="PROSITE-ProRule" id="PRU00169"/>
    </source>
</evidence>
<dbReference type="CDD" id="cd00156">
    <property type="entry name" value="REC"/>
    <property type="match status" value="1"/>
</dbReference>
<name>A0A4Q2RDU7_9HYPH</name>
<reference evidence="5 6" key="1">
    <citation type="submission" date="2018-09" db="EMBL/GenBank/DDBJ databases">
        <authorList>
            <person name="Grouzdev D.S."/>
            <person name="Krutkina M.S."/>
        </authorList>
    </citation>
    <scope>NUCLEOTIDE SEQUENCE [LARGE SCALE GENOMIC DNA]</scope>
    <source>
        <strain evidence="5 6">RmlP001</strain>
    </source>
</reference>
<dbReference type="EMBL" id="QYBC01000005">
    <property type="protein sequence ID" value="RYB06004.1"/>
    <property type="molecule type" value="Genomic_DNA"/>
</dbReference>
<reference evidence="5 6" key="2">
    <citation type="submission" date="2019-02" db="EMBL/GenBank/DDBJ databases">
        <title>'Lichenibacterium ramalinii' gen. nov. sp. nov., 'Lichenibacterium minor' gen. nov. sp. nov.</title>
        <authorList>
            <person name="Pankratov T."/>
        </authorList>
    </citation>
    <scope>NUCLEOTIDE SEQUENCE [LARGE SCALE GENOMIC DNA]</scope>
    <source>
        <strain evidence="5 6">RmlP001</strain>
    </source>
</reference>
<dbReference type="SUPFAM" id="SSF52172">
    <property type="entry name" value="CheY-like"/>
    <property type="match status" value="1"/>
</dbReference>
<feature type="domain" description="Response regulatory" evidence="4">
    <location>
        <begin position="59"/>
        <end position="172"/>
    </location>
</feature>
<dbReference type="PROSITE" id="PS50110">
    <property type="entry name" value="RESPONSE_REGULATORY"/>
    <property type="match status" value="1"/>
</dbReference>
<feature type="compositionally biased region" description="Basic and acidic residues" evidence="3">
    <location>
        <begin position="39"/>
        <end position="48"/>
    </location>
</feature>
<evidence type="ECO:0000313" key="5">
    <source>
        <dbReference type="EMBL" id="RYB06004.1"/>
    </source>
</evidence>
<dbReference type="InterPro" id="IPR011006">
    <property type="entry name" value="CheY-like_superfamily"/>
</dbReference>
<feature type="region of interest" description="Disordered" evidence="3">
    <location>
        <begin position="25"/>
        <end position="50"/>
    </location>
</feature>
<evidence type="ECO:0000259" key="4">
    <source>
        <dbReference type="PROSITE" id="PS50110"/>
    </source>
</evidence>
<gene>
    <name evidence="5" type="ORF">D3272_07360</name>
</gene>
<keyword evidence="1 2" id="KW-0597">Phosphoprotein</keyword>
<dbReference type="PANTHER" id="PTHR44591">
    <property type="entry name" value="STRESS RESPONSE REGULATOR PROTEIN 1"/>
    <property type="match status" value="1"/>
</dbReference>
<dbReference type="GO" id="GO:0000160">
    <property type="term" value="P:phosphorelay signal transduction system"/>
    <property type="evidence" value="ECO:0007669"/>
    <property type="project" value="InterPro"/>
</dbReference>
<dbReference type="OrthoDB" id="7210814at2"/>
<evidence type="ECO:0000256" key="3">
    <source>
        <dbReference type="SAM" id="MobiDB-lite"/>
    </source>
</evidence>
<dbReference type="Proteomes" id="UP000289411">
    <property type="component" value="Unassembled WGS sequence"/>
</dbReference>
<accession>A0A4Q2RDU7</accession>
<dbReference type="Pfam" id="PF00072">
    <property type="entry name" value="Response_reg"/>
    <property type="match status" value="1"/>
</dbReference>
<evidence type="ECO:0000256" key="1">
    <source>
        <dbReference type="ARBA" id="ARBA00022553"/>
    </source>
</evidence>
<dbReference type="AlphaFoldDB" id="A0A4Q2RDU7"/>
<dbReference type="Gene3D" id="3.40.50.2300">
    <property type="match status" value="1"/>
</dbReference>
<dbReference type="SMART" id="SM00448">
    <property type="entry name" value="REC"/>
    <property type="match status" value="1"/>
</dbReference>
<dbReference type="InterPro" id="IPR050595">
    <property type="entry name" value="Bact_response_regulator"/>
</dbReference>
<proteinExistence type="predicted"/>
<comment type="caution">
    <text evidence="5">The sequence shown here is derived from an EMBL/GenBank/DDBJ whole genome shotgun (WGS) entry which is preliminary data.</text>
</comment>
<sequence>MAGGTAAPLPGSPLRIGRLVHALSGRTSRTGRSAGPDGGDGRIRDRGRTMNQTTVTRTTVLIVEDDLELSRMARDMVEECGLEALECASGQAAHDQLAARAHDIRALFTDVALGDSIDGVALALTTAERYPWISICVTSGQSATRPDALPLKVRFISKPWRAAEVLAFVEGA</sequence>
<protein>
    <submittedName>
        <fullName evidence="5">Response regulator</fullName>
    </submittedName>
</protein>
<dbReference type="InterPro" id="IPR001789">
    <property type="entry name" value="Sig_transdc_resp-reg_receiver"/>
</dbReference>
<organism evidence="5 6">
    <name type="scientific">Lichenibacterium ramalinae</name>
    <dbReference type="NCBI Taxonomy" id="2316527"/>
    <lineage>
        <taxon>Bacteria</taxon>
        <taxon>Pseudomonadati</taxon>
        <taxon>Pseudomonadota</taxon>
        <taxon>Alphaproteobacteria</taxon>
        <taxon>Hyphomicrobiales</taxon>
        <taxon>Lichenihabitantaceae</taxon>
        <taxon>Lichenibacterium</taxon>
    </lineage>
</organism>
<keyword evidence="6" id="KW-1185">Reference proteome</keyword>
<dbReference type="PANTHER" id="PTHR44591:SF21">
    <property type="entry name" value="TWO-COMPONENT RESPONSE REGULATOR"/>
    <property type="match status" value="1"/>
</dbReference>